<dbReference type="Proteomes" id="UP000250235">
    <property type="component" value="Unassembled WGS sequence"/>
</dbReference>
<evidence type="ECO:0000313" key="2">
    <source>
        <dbReference type="Proteomes" id="UP000250235"/>
    </source>
</evidence>
<dbReference type="EMBL" id="KV107343">
    <property type="protein sequence ID" value="KZT76599.1"/>
    <property type="molecule type" value="Genomic_DNA"/>
</dbReference>
<sequence length="111" mass="12512">MAQYQILTRKLLEPPGTGPKQTLEVKNNVTTPPWVRRMAAARRRPSPAQRAAHCSTLRAARPAIGTVATCSYCFAVRTLQRHRAHATSPSCARYRAVLRTLQCLFFFKFVI</sequence>
<accession>A0A2Z6ZU65</accession>
<protein>
    <submittedName>
        <fullName evidence="1">Uncharacterized protein</fullName>
    </submittedName>
</protein>
<proteinExistence type="predicted"/>
<dbReference type="AlphaFoldDB" id="A0A2Z6ZU65"/>
<organism evidence="1 2">
    <name type="scientific">Dorcoceras hygrometricum</name>
    <dbReference type="NCBI Taxonomy" id="472368"/>
    <lineage>
        <taxon>Eukaryota</taxon>
        <taxon>Viridiplantae</taxon>
        <taxon>Streptophyta</taxon>
        <taxon>Embryophyta</taxon>
        <taxon>Tracheophyta</taxon>
        <taxon>Spermatophyta</taxon>
        <taxon>Magnoliopsida</taxon>
        <taxon>eudicotyledons</taxon>
        <taxon>Gunneridae</taxon>
        <taxon>Pentapetalae</taxon>
        <taxon>asterids</taxon>
        <taxon>lamiids</taxon>
        <taxon>Lamiales</taxon>
        <taxon>Gesneriaceae</taxon>
        <taxon>Didymocarpoideae</taxon>
        <taxon>Trichosporeae</taxon>
        <taxon>Loxocarpinae</taxon>
        <taxon>Dorcoceras</taxon>
    </lineage>
</organism>
<gene>
    <name evidence="1" type="ORF">F511_46376</name>
</gene>
<evidence type="ECO:0000313" key="1">
    <source>
        <dbReference type="EMBL" id="KZT76599.1"/>
    </source>
</evidence>
<name>A0A2Z6ZU65_9LAMI</name>
<keyword evidence="2" id="KW-1185">Reference proteome</keyword>
<reference evidence="1 2" key="1">
    <citation type="journal article" date="2015" name="Proc. Natl. Acad. Sci. U.S.A.">
        <title>The resurrection genome of Boea hygrometrica: A blueprint for survival of dehydration.</title>
        <authorList>
            <person name="Xiao L."/>
            <person name="Yang G."/>
            <person name="Zhang L."/>
            <person name="Yang X."/>
            <person name="Zhao S."/>
            <person name="Ji Z."/>
            <person name="Zhou Q."/>
            <person name="Hu M."/>
            <person name="Wang Y."/>
            <person name="Chen M."/>
            <person name="Xu Y."/>
            <person name="Jin H."/>
            <person name="Xiao X."/>
            <person name="Hu G."/>
            <person name="Bao F."/>
            <person name="Hu Y."/>
            <person name="Wan P."/>
            <person name="Li L."/>
            <person name="Deng X."/>
            <person name="Kuang T."/>
            <person name="Xiang C."/>
            <person name="Zhu J.K."/>
            <person name="Oliver M.J."/>
            <person name="He Y."/>
        </authorList>
    </citation>
    <scope>NUCLEOTIDE SEQUENCE [LARGE SCALE GENOMIC DNA]</scope>
    <source>
        <strain evidence="2">cv. XS01</strain>
    </source>
</reference>